<name>A0A4R4PJN4_9ACTN</name>
<gene>
    <name evidence="1" type="ORF">E1261_31610</name>
</gene>
<dbReference type="EMBL" id="SMKA01000198">
    <property type="protein sequence ID" value="TDC22138.1"/>
    <property type="molecule type" value="Genomic_DNA"/>
</dbReference>
<dbReference type="RefSeq" id="WP_132413040.1">
    <property type="nucleotide sequence ID" value="NZ_SMKA01000198.1"/>
</dbReference>
<dbReference type="AlphaFoldDB" id="A0A4R4PJN4"/>
<evidence type="ECO:0000313" key="1">
    <source>
        <dbReference type="EMBL" id="TDC22138.1"/>
    </source>
</evidence>
<comment type="caution">
    <text evidence="1">The sequence shown here is derived from an EMBL/GenBank/DDBJ whole genome shotgun (WGS) entry which is preliminary data.</text>
</comment>
<proteinExistence type="predicted"/>
<reference evidence="1 2" key="1">
    <citation type="submission" date="2019-03" db="EMBL/GenBank/DDBJ databases">
        <title>Draft genome sequences of novel Actinobacteria.</title>
        <authorList>
            <person name="Sahin N."/>
            <person name="Ay H."/>
            <person name="Saygin H."/>
        </authorList>
    </citation>
    <scope>NUCLEOTIDE SEQUENCE [LARGE SCALE GENOMIC DNA]</scope>
    <source>
        <strain evidence="1 2">JCM 30547</strain>
    </source>
</reference>
<protein>
    <submittedName>
        <fullName evidence="1">Uncharacterized protein</fullName>
    </submittedName>
</protein>
<accession>A0A4R4PJN4</accession>
<dbReference type="Proteomes" id="UP000295075">
    <property type="component" value="Unassembled WGS sequence"/>
</dbReference>
<evidence type="ECO:0000313" key="2">
    <source>
        <dbReference type="Proteomes" id="UP000295075"/>
    </source>
</evidence>
<keyword evidence="2" id="KW-1185">Reference proteome</keyword>
<organism evidence="1 2">
    <name type="scientific">Kribbella albertanoniae</name>
    <dbReference type="NCBI Taxonomy" id="1266829"/>
    <lineage>
        <taxon>Bacteria</taxon>
        <taxon>Bacillati</taxon>
        <taxon>Actinomycetota</taxon>
        <taxon>Actinomycetes</taxon>
        <taxon>Propionibacteriales</taxon>
        <taxon>Kribbellaceae</taxon>
        <taxon>Kribbella</taxon>
    </lineage>
</organism>
<sequence>MATTVKRLPCRTLTASEQLAELDATIAYYERCVDDASRFQVRRLRNIRRGMLHPDAPAVVTAACPGKLN</sequence>